<dbReference type="Pfam" id="PF07383">
    <property type="entry name" value="DUF1496"/>
    <property type="match status" value="1"/>
</dbReference>
<dbReference type="InterPro" id="IPR009971">
    <property type="entry name" value="DUF1496"/>
</dbReference>
<evidence type="ECO:0000256" key="1">
    <source>
        <dbReference type="SAM" id="SignalP"/>
    </source>
</evidence>
<keyword evidence="3" id="KW-1185">Reference proteome</keyword>
<dbReference type="Proteomes" id="UP001595453">
    <property type="component" value="Unassembled WGS sequence"/>
</dbReference>
<protein>
    <submittedName>
        <fullName evidence="2">DUF1496 domain-containing protein</fullName>
    </submittedName>
</protein>
<sequence>MKIFIKVVAFSTLLCAGSSSANNRLEPRVFIDKPQNVCWYNGAEYSEGAVIKQLDWLFACEPRFRHEQNGVVIWVRIDEEGKRIEPENRATININ</sequence>
<keyword evidence="1" id="KW-0732">Signal</keyword>
<reference evidence="3" key="1">
    <citation type="journal article" date="2019" name="Int. J. Syst. Evol. Microbiol.">
        <title>The Global Catalogue of Microorganisms (GCM) 10K type strain sequencing project: providing services to taxonomists for standard genome sequencing and annotation.</title>
        <authorList>
            <consortium name="The Broad Institute Genomics Platform"/>
            <consortium name="The Broad Institute Genome Sequencing Center for Infectious Disease"/>
            <person name="Wu L."/>
            <person name="Ma J."/>
        </authorList>
    </citation>
    <scope>NUCLEOTIDE SEQUENCE [LARGE SCALE GENOMIC DNA]</scope>
    <source>
        <strain evidence="3">KCTC 42730</strain>
    </source>
</reference>
<feature type="signal peptide" evidence="1">
    <location>
        <begin position="1"/>
        <end position="21"/>
    </location>
</feature>
<organism evidence="2 3">
    <name type="scientific">Pseudoalteromonas fenneropenaei</name>
    <dbReference type="NCBI Taxonomy" id="1737459"/>
    <lineage>
        <taxon>Bacteria</taxon>
        <taxon>Pseudomonadati</taxon>
        <taxon>Pseudomonadota</taxon>
        <taxon>Gammaproteobacteria</taxon>
        <taxon>Alteromonadales</taxon>
        <taxon>Pseudoalteromonadaceae</taxon>
        <taxon>Pseudoalteromonas</taxon>
    </lineage>
</organism>
<evidence type="ECO:0000313" key="2">
    <source>
        <dbReference type="EMBL" id="MFC3034795.1"/>
    </source>
</evidence>
<name>A0ABV7CQ65_9GAMM</name>
<comment type="caution">
    <text evidence="2">The sequence shown here is derived from an EMBL/GenBank/DDBJ whole genome shotgun (WGS) entry which is preliminary data.</text>
</comment>
<dbReference type="EMBL" id="JBHRSD010000047">
    <property type="protein sequence ID" value="MFC3034795.1"/>
    <property type="molecule type" value="Genomic_DNA"/>
</dbReference>
<gene>
    <name evidence="2" type="ORF">ACFOEE_20005</name>
</gene>
<proteinExistence type="predicted"/>
<evidence type="ECO:0000313" key="3">
    <source>
        <dbReference type="Proteomes" id="UP001595453"/>
    </source>
</evidence>
<feature type="chain" id="PRO_5046162621" evidence="1">
    <location>
        <begin position="22"/>
        <end position="95"/>
    </location>
</feature>
<dbReference type="RefSeq" id="WP_377128756.1">
    <property type="nucleotide sequence ID" value="NZ_JBHRSD010000047.1"/>
</dbReference>
<accession>A0ABV7CQ65</accession>